<dbReference type="Pfam" id="PF00512">
    <property type="entry name" value="HisKA"/>
    <property type="match status" value="1"/>
</dbReference>
<dbReference type="SMART" id="SM00091">
    <property type="entry name" value="PAS"/>
    <property type="match status" value="2"/>
</dbReference>
<dbReference type="PRINTS" id="PR00344">
    <property type="entry name" value="BCTRLSENSOR"/>
</dbReference>
<evidence type="ECO:0000259" key="12">
    <source>
        <dbReference type="PROSITE" id="PS50113"/>
    </source>
</evidence>
<dbReference type="SUPFAM" id="SSF55874">
    <property type="entry name" value="ATPase domain of HSP90 chaperone/DNA topoisomerase II/histidine kinase"/>
    <property type="match status" value="1"/>
</dbReference>
<feature type="transmembrane region" description="Helical" evidence="9">
    <location>
        <begin position="152"/>
        <end position="173"/>
    </location>
</feature>
<dbReference type="InterPro" id="IPR013767">
    <property type="entry name" value="PAS_fold"/>
</dbReference>
<dbReference type="InterPro" id="IPR000014">
    <property type="entry name" value="PAS"/>
</dbReference>
<name>A0ABD5VFE7_9EURY</name>
<dbReference type="GO" id="GO:0004673">
    <property type="term" value="F:protein histidine kinase activity"/>
    <property type="evidence" value="ECO:0007669"/>
    <property type="project" value="UniProtKB-EC"/>
</dbReference>
<evidence type="ECO:0000256" key="3">
    <source>
        <dbReference type="ARBA" id="ARBA00022553"/>
    </source>
</evidence>
<dbReference type="Pfam" id="PF00989">
    <property type="entry name" value="PAS"/>
    <property type="match status" value="1"/>
</dbReference>
<gene>
    <name evidence="13" type="ORF">ACFQGB_12005</name>
</gene>
<keyword evidence="9" id="KW-0472">Membrane</keyword>
<evidence type="ECO:0000256" key="6">
    <source>
        <dbReference type="ARBA" id="ARBA00023012"/>
    </source>
</evidence>
<feature type="transmembrane region" description="Helical" evidence="9">
    <location>
        <begin position="71"/>
        <end position="94"/>
    </location>
</feature>
<dbReference type="SUPFAM" id="SSF47384">
    <property type="entry name" value="Homodimeric domain of signal transducing histidine kinase"/>
    <property type="match status" value="1"/>
</dbReference>
<dbReference type="PANTHER" id="PTHR43711">
    <property type="entry name" value="TWO-COMPONENT HISTIDINE KINASE"/>
    <property type="match status" value="1"/>
</dbReference>
<dbReference type="EC" id="2.7.13.3" evidence="2"/>
<dbReference type="InterPro" id="IPR004358">
    <property type="entry name" value="Sig_transdc_His_kin-like_C"/>
</dbReference>
<keyword evidence="5 13" id="KW-0418">Kinase</keyword>
<protein>
    <recommendedName>
        <fullName evidence="2">histidine kinase</fullName>
        <ecNumber evidence="2">2.7.13.3</ecNumber>
    </recommendedName>
</protein>
<dbReference type="InterPro" id="IPR050736">
    <property type="entry name" value="Sensor_HK_Regulatory"/>
</dbReference>
<dbReference type="Gene3D" id="1.10.287.130">
    <property type="match status" value="1"/>
</dbReference>
<reference evidence="13 14" key="1">
    <citation type="journal article" date="2019" name="Int. J. Syst. Evol. Microbiol.">
        <title>The Global Catalogue of Microorganisms (GCM) 10K type strain sequencing project: providing services to taxonomists for standard genome sequencing and annotation.</title>
        <authorList>
            <consortium name="The Broad Institute Genomics Platform"/>
            <consortium name="The Broad Institute Genome Sequencing Center for Infectious Disease"/>
            <person name="Wu L."/>
            <person name="Ma J."/>
        </authorList>
    </citation>
    <scope>NUCLEOTIDE SEQUENCE [LARGE SCALE GENOMIC DNA]</scope>
    <source>
        <strain evidence="13 14">GX26</strain>
    </source>
</reference>
<dbReference type="Pfam" id="PF08448">
    <property type="entry name" value="PAS_4"/>
    <property type="match status" value="1"/>
</dbReference>
<dbReference type="NCBIfam" id="TIGR00229">
    <property type="entry name" value="sensory_box"/>
    <property type="match status" value="2"/>
</dbReference>
<evidence type="ECO:0000313" key="14">
    <source>
        <dbReference type="Proteomes" id="UP001596395"/>
    </source>
</evidence>
<sequence length="700" mass="76117">MTFQSTPYTELLVFSAVLSGSLSVYAVHRHRSATRNPGSLLYFAVLMAAAAGWSGLYAIGISEVEYGPKVFWLAVTNLFTVVAPTAWLAFALSYTDKDHLLTRRTWIALAVEPVVVAAVVLTGQRHDLYYITLERVNDPGFWVLSRELGPVFILHAAYSYALVVAGALIFLQFVRLDEGTYRGQAVLLVGGSLLPVVSNAAFVLDVFGDHVNLTSVVLGLSGLAFATAISRYRFFELAPLARDTVVERMRDGYVVADENGAVVDSNEAASRVLGVPGGLVGTHLRDVLPEVADAVERGQTPEHGHEEVTRQVNGNRRYLDVSTSELESVDGTLVVLRDVTDERRAERRFQTLIERSSDIISVLDEDGVVEYISPTVERRLGIPPEAVVGNVVFDLVHPDDAADLRAVFEASLDDSRAVERVEYRLPDADGEWHVHEAVGRNFIDDPSVGGIVVNARDVTERKDRERELEATMADLERTNERLERFASVVSHDLRNPLNVADGYAELLEERVDDPAVGEIRTSHDRMRRIIDDVLALAQDDDVTERKAVSLETLAEDAWEAVDTKDATLAVDEGTVVADRTRLARVFENLFRNAVEHGSTSSRTGSDDGIDHGGASVSVTVGPLSDDDGFYVADDGPGIPEDVAGELFEEGVSGDGGTGLGLAIVADIANAHGWTVEAVTDADGARFEVRSDDHPVLATSE</sequence>
<feature type="domain" description="PAS" evidence="11">
    <location>
        <begin position="345"/>
        <end position="415"/>
    </location>
</feature>
<feature type="transmembrane region" description="Helical" evidence="9">
    <location>
        <begin position="12"/>
        <end position="28"/>
    </location>
</feature>
<dbReference type="InterPro" id="IPR035965">
    <property type="entry name" value="PAS-like_dom_sf"/>
</dbReference>
<evidence type="ECO:0000256" key="5">
    <source>
        <dbReference type="ARBA" id="ARBA00022777"/>
    </source>
</evidence>
<feature type="transmembrane region" description="Helical" evidence="9">
    <location>
        <begin position="40"/>
        <end position="59"/>
    </location>
</feature>
<keyword evidence="3" id="KW-0597">Phosphoprotein</keyword>
<dbReference type="RefSeq" id="WP_336350545.1">
    <property type="nucleotide sequence ID" value="NZ_JAZAQL010000002.1"/>
</dbReference>
<dbReference type="Proteomes" id="UP001596395">
    <property type="component" value="Unassembled WGS sequence"/>
</dbReference>
<comment type="caution">
    <text evidence="13">The sequence shown here is derived from an EMBL/GenBank/DDBJ whole genome shotgun (WGS) entry which is preliminary data.</text>
</comment>
<evidence type="ECO:0000313" key="13">
    <source>
        <dbReference type="EMBL" id="MFC6953588.1"/>
    </source>
</evidence>
<organism evidence="13 14">
    <name type="scientific">Halorubellus litoreus</name>
    <dbReference type="NCBI Taxonomy" id="755308"/>
    <lineage>
        <taxon>Archaea</taxon>
        <taxon>Methanobacteriati</taxon>
        <taxon>Methanobacteriota</taxon>
        <taxon>Stenosarchaea group</taxon>
        <taxon>Halobacteria</taxon>
        <taxon>Halobacteriales</taxon>
        <taxon>Halorubellaceae</taxon>
        <taxon>Halorubellus</taxon>
    </lineage>
</organism>
<keyword evidence="6" id="KW-0902">Two-component regulatory system</keyword>
<evidence type="ECO:0000259" key="11">
    <source>
        <dbReference type="PROSITE" id="PS50112"/>
    </source>
</evidence>
<evidence type="ECO:0000256" key="4">
    <source>
        <dbReference type="ARBA" id="ARBA00022679"/>
    </source>
</evidence>
<keyword evidence="9" id="KW-1133">Transmembrane helix</keyword>
<feature type="domain" description="PAC" evidence="12">
    <location>
        <begin position="419"/>
        <end position="470"/>
    </location>
</feature>
<evidence type="ECO:0000256" key="7">
    <source>
        <dbReference type="SAM" id="Coils"/>
    </source>
</evidence>
<keyword evidence="7" id="KW-0175">Coiled coil</keyword>
<dbReference type="GO" id="GO:0000160">
    <property type="term" value="P:phosphorelay signal transduction system"/>
    <property type="evidence" value="ECO:0007669"/>
    <property type="project" value="UniProtKB-KW"/>
</dbReference>
<feature type="transmembrane region" description="Helical" evidence="9">
    <location>
        <begin position="185"/>
        <end position="204"/>
    </location>
</feature>
<dbReference type="Gene3D" id="3.30.565.10">
    <property type="entry name" value="Histidine kinase-like ATPase, C-terminal domain"/>
    <property type="match status" value="1"/>
</dbReference>
<dbReference type="InterPro" id="IPR000700">
    <property type="entry name" value="PAS-assoc_C"/>
</dbReference>
<dbReference type="PROSITE" id="PS50109">
    <property type="entry name" value="HIS_KIN"/>
    <property type="match status" value="1"/>
</dbReference>
<evidence type="ECO:0000256" key="8">
    <source>
        <dbReference type="SAM" id="MobiDB-lite"/>
    </source>
</evidence>
<evidence type="ECO:0000256" key="1">
    <source>
        <dbReference type="ARBA" id="ARBA00000085"/>
    </source>
</evidence>
<dbReference type="Gene3D" id="3.30.450.20">
    <property type="entry name" value="PAS domain"/>
    <property type="match status" value="2"/>
</dbReference>
<dbReference type="InterPro" id="IPR003594">
    <property type="entry name" value="HATPase_dom"/>
</dbReference>
<dbReference type="AlphaFoldDB" id="A0ABD5VFE7"/>
<dbReference type="InterPro" id="IPR003661">
    <property type="entry name" value="HisK_dim/P_dom"/>
</dbReference>
<dbReference type="InterPro" id="IPR031621">
    <property type="entry name" value="HisKA_7TM"/>
</dbReference>
<feature type="coiled-coil region" evidence="7">
    <location>
        <begin position="458"/>
        <end position="485"/>
    </location>
</feature>
<proteinExistence type="predicted"/>
<dbReference type="CDD" id="cd00075">
    <property type="entry name" value="HATPase"/>
    <property type="match status" value="1"/>
</dbReference>
<dbReference type="InterPro" id="IPR013656">
    <property type="entry name" value="PAS_4"/>
</dbReference>
<dbReference type="PANTHER" id="PTHR43711:SF1">
    <property type="entry name" value="HISTIDINE KINASE 1"/>
    <property type="match status" value="1"/>
</dbReference>
<dbReference type="Pfam" id="PF16927">
    <property type="entry name" value="HisKA_7TM"/>
    <property type="match status" value="1"/>
</dbReference>
<feature type="region of interest" description="Disordered" evidence="8">
    <location>
        <begin position="596"/>
        <end position="617"/>
    </location>
</feature>
<accession>A0ABD5VFE7</accession>
<feature type="domain" description="Histidine kinase" evidence="10">
    <location>
        <begin position="488"/>
        <end position="689"/>
    </location>
</feature>
<dbReference type="InterPro" id="IPR036097">
    <property type="entry name" value="HisK_dim/P_sf"/>
</dbReference>
<dbReference type="EMBL" id="JBHSXN010000002">
    <property type="protein sequence ID" value="MFC6953588.1"/>
    <property type="molecule type" value="Genomic_DNA"/>
</dbReference>
<keyword evidence="4" id="KW-0808">Transferase</keyword>
<keyword evidence="14" id="KW-1185">Reference proteome</keyword>
<feature type="transmembrane region" description="Helical" evidence="9">
    <location>
        <begin position="106"/>
        <end position="123"/>
    </location>
</feature>
<evidence type="ECO:0000256" key="9">
    <source>
        <dbReference type="SAM" id="Phobius"/>
    </source>
</evidence>
<dbReference type="CDD" id="cd00130">
    <property type="entry name" value="PAS"/>
    <property type="match status" value="2"/>
</dbReference>
<dbReference type="SMART" id="SM00387">
    <property type="entry name" value="HATPase_c"/>
    <property type="match status" value="1"/>
</dbReference>
<evidence type="ECO:0000256" key="2">
    <source>
        <dbReference type="ARBA" id="ARBA00012438"/>
    </source>
</evidence>
<evidence type="ECO:0000259" key="10">
    <source>
        <dbReference type="PROSITE" id="PS50109"/>
    </source>
</evidence>
<dbReference type="PROSITE" id="PS50112">
    <property type="entry name" value="PAS"/>
    <property type="match status" value="1"/>
</dbReference>
<dbReference type="SUPFAM" id="SSF55785">
    <property type="entry name" value="PYP-like sensor domain (PAS domain)"/>
    <property type="match status" value="2"/>
</dbReference>
<dbReference type="SMART" id="SM00388">
    <property type="entry name" value="HisKA"/>
    <property type="match status" value="1"/>
</dbReference>
<dbReference type="CDD" id="cd00082">
    <property type="entry name" value="HisKA"/>
    <property type="match status" value="1"/>
</dbReference>
<dbReference type="InterPro" id="IPR036890">
    <property type="entry name" value="HATPase_C_sf"/>
</dbReference>
<comment type="catalytic activity">
    <reaction evidence="1">
        <text>ATP + protein L-histidine = ADP + protein N-phospho-L-histidine.</text>
        <dbReference type="EC" id="2.7.13.3"/>
    </reaction>
</comment>
<dbReference type="InterPro" id="IPR005467">
    <property type="entry name" value="His_kinase_dom"/>
</dbReference>
<dbReference type="PROSITE" id="PS50113">
    <property type="entry name" value="PAC"/>
    <property type="match status" value="1"/>
</dbReference>
<dbReference type="Pfam" id="PF02518">
    <property type="entry name" value="HATPase_c"/>
    <property type="match status" value="1"/>
</dbReference>
<keyword evidence="9" id="KW-0812">Transmembrane</keyword>